<evidence type="ECO:0000313" key="2">
    <source>
        <dbReference type="Proteomes" id="UP001595906"/>
    </source>
</evidence>
<accession>A0ABV8PZR9</accession>
<gene>
    <name evidence="1" type="ORF">ACFOW1_12135</name>
</gene>
<dbReference type="Proteomes" id="UP001595906">
    <property type="component" value="Unassembled WGS sequence"/>
</dbReference>
<keyword evidence="2" id="KW-1185">Reference proteome</keyword>
<dbReference type="RefSeq" id="WP_379014579.1">
    <property type="nucleotide sequence ID" value="NZ_JBHSDC010000022.1"/>
</dbReference>
<sequence length="51" mass="5813">MKTNTISTKQDNNPVKKSNAAILDALKNITWTEAQLKIWKKNRKILSTVSK</sequence>
<comment type="caution">
    <text evidence="1">The sequence shown here is derived from an EMBL/GenBank/DDBJ whole genome shotgun (WGS) entry which is preliminary data.</text>
</comment>
<protein>
    <submittedName>
        <fullName evidence="1">Uncharacterized protein</fullName>
    </submittedName>
</protein>
<proteinExistence type="predicted"/>
<name>A0ABV8PZR9_9BACT</name>
<evidence type="ECO:0000313" key="1">
    <source>
        <dbReference type="EMBL" id="MFC4232643.1"/>
    </source>
</evidence>
<organism evidence="1 2">
    <name type="scientific">Parasediminibacterium paludis</name>
    <dbReference type="NCBI Taxonomy" id="908966"/>
    <lineage>
        <taxon>Bacteria</taxon>
        <taxon>Pseudomonadati</taxon>
        <taxon>Bacteroidota</taxon>
        <taxon>Chitinophagia</taxon>
        <taxon>Chitinophagales</taxon>
        <taxon>Chitinophagaceae</taxon>
        <taxon>Parasediminibacterium</taxon>
    </lineage>
</organism>
<reference evidence="2" key="1">
    <citation type="journal article" date="2019" name="Int. J. Syst. Evol. Microbiol.">
        <title>The Global Catalogue of Microorganisms (GCM) 10K type strain sequencing project: providing services to taxonomists for standard genome sequencing and annotation.</title>
        <authorList>
            <consortium name="The Broad Institute Genomics Platform"/>
            <consortium name="The Broad Institute Genome Sequencing Center for Infectious Disease"/>
            <person name="Wu L."/>
            <person name="Ma J."/>
        </authorList>
    </citation>
    <scope>NUCLEOTIDE SEQUENCE [LARGE SCALE GENOMIC DNA]</scope>
    <source>
        <strain evidence="2">CECT 8010</strain>
    </source>
</reference>
<dbReference type="EMBL" id="JBHSDC010000022">
    <property type="protein sequence ID" value="MFC4232643.1"/>
    <property type="molecule type" value="Genomic_DNA"/>
</dbReference>